<dbReference type="PANTHER" id="PTHR41287:SF1">
    <property type="entry name" value="PROTEIN YMFN"/>
    <property type="match status" value="1"/>
</dbReference>
<name>A0A6J5QA26_9CAUD</name>
<dbReference type="EMBL" id="LR796990">
    <property type="protein sequence ID" value="CAB4180392.1"/>
    <property type="molecule type" value="Genomic_DNA"/>
</dbReference>
<protein>
    <submittedName>
        <fullName evidence="2">Terminase large subunit, Lambdalikevirus-type</fullName>
    </submittedName>
</protein>
<dbReference type="Gene3D" id="3.40.50.300">
    <property type="entry name" value="P-loop containing nucleotide triphosphate hydrolases"/>
    <property type="match status" value="1"/>
</dbReference>
<evidence type="ECO:0000259" key="1">
    <source>
        <dbReference type="Pfam" id="PF03354"/>
    </source>
</evidence>
<accession>A0A6J5QA26</accession>
<gene>
    <name evidence="2" type="ORF">UFOVP1041_24</name>
</gene>
<dbReference type="InterPro" id="IPR027417">
    <property type="entry name" value="P-loop_NTPase"/>
</dbReference>
<organism evidence="2">
    <name type="scientific">uncultured Caudovirales phage</name>
    <dbReference type="NCBI Taxonomy" id="2100421"/>
    <lineage>
        <taxon>Viruses</taxon>
        <taxon>Duplodnaviria</taxon>
        <taxon>Heunggongvirae</taxon>
        <taxon>Uroviricota</taxon>
        <taxon>Caudoviricetes</taxon>
        <taxon>Peduoviridae</taxon>
        <taxon>Maltschvirus</taxon>
        <taxon>Maltschvirus maltsch</taxon>
    </lineage>
</organism>
<sequence>MATKSKQPVTGAVKPRLHNTFLKGPSRGDEVAQLAEDIGLPLLPWQRFVLNDMLTIDKNKQFVRKSNLVICARQNGKTHLARMRILAGLFLFNERNHVVISSARSMALTTFREVANAIEDSPELKKQLKSIRYANGNEAIVLKSGARLDVRAATRDSSRGATADFLFIDELREVDQVAFAAAMPITRARPNSQTLMASNAGDAWSQTLNEVRERCLSNPPASMGYYEYSAPQFAALDDRKGWAAANPAMGVLITEAALEEALTIQTTEQFRTESLSQWIDSLQSPWPHGAVEDASDINLKMSPGPLTVFGFDVSPSKRDASLVMGQILPDGRIGVAVLDTYSSQVAVDELAIAASIKKWADLYYPRVVCYDKYTTASIAQRLQNAGVQTRDISGQTFYTACSDFHDYLVNDRLRHSGQDLLIQQMANCAAKITSDAWRIVRRKSAGPVDIPIGLAMVIHILAQPVSEAKVYV</sequence>
<dbReference type="PANTHER" id="PTHR41287">
    <property type="match status" value="1"/>
</dbReference>
<reference evidence="2" key="1">
    <citation type="submission" date="2020-05" db="EMBL/GenBank/DDBJ databases">
        <authorList>
            <person name="Chiriac C."/>
            <person name="Salcher M."/>
            <person name="Ghai R."/>
            <person name="Kavagutti S V."/>
        </authorList>
    </citation>
    <scope>NUCLEOTIDE SEQUENCE</scope>
</reference>
<feature type="domain" description="Terminase large subunit-like ATPase" evidence="1">
    <location>
        <begin position="44"/>
        <end position="211"/>
    </location>
</feature>
<evidence type="ECO:0000313" key="2">
    <source>
        <dbReference type="EMBL" id="CAB4180392.1"/>
    </source>
</evidence>
<dbReference type="InterPro" id="IPR005021">
    <property type="entry name" value="Terminase_largesu-like"/>
</dbReference>
<dbReference type="Pfam" id="PF03354">
    <property type="entry name" value="TerL_ATPase"/>
    <property type="match status" value="1"/>
</dbReference>
<dbReference type="Gene3D" id="3.30.420.240">
    <property type="match status" value="1"/>
</dbReference>
<proteinExistence type="predicted"/>
<dbReference type="InterPro" id="IPR046461">
    <property type="entry name" value="TerL_ATPase"/>
</dbReference>